<dbReference type="AlphaFoldDB" id="A0A378JQN5"/>
<protein>
    <submittedName>
        <fullName evidence="3">IS3 element protein InsF</fullName>
    </submittedName>
</protein>
<dbReference type="InterPro" id="IPR050900">
    <property type="entry name" value="Transposase_IS3/IS150/IS904"/>
</dbReference>
<reference evidence="2 4" key="1">
    <citation type="submission" date="2015-11" db="EMBL/GenBank/DDBJ databases">
        <title>Genomic analysis of 38 Legionella species identifies large and diverse effector repertoires.</title>
        <authorList>
            <person name="Burstein D."/>
            <person name="Amaro F."/>
            <person name="Zusman T."/>
            <person name="Lifshitz Z."/>
            <person name="Cohen O."/>
            <person name="Gilbert J.A."/>
            <person name="Pupko T."/>
            <person name="Shuman H.A."/>
            <person name="Segal G."/>
        </authorList>
    </citation>
    <scope>NUCLEOTIDE SEQUENCE [LARGE SCALE GENOMIC DNA]</scope>
    <source>
        <strain evidence="2 4">CDC#1407-AL-14</strain>
    </source>
</reference>
<dbReference type="Proteomes" id="UP000255066">
    <property type="component" value="Unassembled WGS sequence"/>
</dbReference>
<dbReference type="EMBL" id="UGNW01000002">
    <property type="protein sequence ID" value="STX60965.1"/>
    <property type="molecule type" value="Genomic_DNA"/>
</dbReference>
<organism evidence="3 5">
    <name type="scientific">Legionella birminghamensis</name>
    <dbReference type="NCBI Taxonomy" id="28083"/>
    <lineage>
        <taxon>Bacteria</taxon>
        <taxon>Pseudomonadati</taxon>
        <taxon>Pseudomonadota</taxon>
        <taxon>Gammaproteobacteria</taxon>
        <taxon>Legionellales</taxon>
        <taxon>Legionellaceae</taxon>
        <taxon>Legionella</taxon>
    </lineage>
</organism>
<dbReference type="PANTHER" id="PTHR46889">
    <property type="entry name" value="TRANSPOSASE INSF FOR INSERTION SEQUENCE IS3B-RELATED"/>
    <property type="match status" value="1"/>
</dbReference>
<dbReference type="Proteomes" id="UP000054735">
    <property type="component" value="Unassembled WGS sequence"/>
</dbReference>
<sequence length="81" mass="9408">MLLLGDGHGCMSKRGDCYDNAAMESWNHSFKVEAIHGERFVTRECVKKQVFEYIEIYYNRKRLHSMLGYKSPAAFESQKVA</sequence>
<dbReference type="InterPro" id="IPR001584">
    <property type="entry name" value="Integrase_cat-core"/>
</dbReference>
<evidence type="ECO:0000313" key="2">
    <source>
        <dbReference type="EMBL" id="KTC71399.1"/>
    </source>
</evidence>
<evidence type="ECO:0000259" key="1">
    <source>
        <dbReference type="Pfam" id="PF13333"/>
    </source>
</evidence>
<dbReference type="PANTHER" id="PTHR46889:SF4">
    <property type="entry name" value="TRANSPOSASE INSO FOR INSERTION SEQUENCE ELEMENT IS911B-RELATED"/>
    <property type="match status" value="1"/>
</dbReference>
<dbReference type="GO" id="GO:0015074">
    <property type="term" value="P:DNA integration"/>
    <property type="evidence" value="ECO:0007669"/>
    <property type="project" value="InterPro"/>
</dbReference>
<dbReference type="SUPFAM" id="SSF53098">
    <property type="entry name" value="Ribonuclease H-like"/>
    <property type="match status" value="1"/>
</dbReference>
<name>A0A378JQN5_9GAMM</name>
<feature type="domain" description="Integrase catalytic" evidence="1">
    <location>
        <begin position="24"/>
        <end position="79"/>
    </location>
</feature>
<accession>A0A378JQN5</accession>
<proteinExistence type="predicted"/>
<gene>
    <name evidence="3" type="primary">insF_4</name>
    <name evidence="2" type="synonym">insF_1</name>
    <name evidence="2" type="ORF">Lbir_1737</name>
    <name evidence="3" type="ORF">NCTC12437_03257</name>
</gene>
<dbReference type="InterPro" id="IPR012337">
    <property type="entry name" value="RNaseH-like_sf"/>
</dbReference>
<evidence type="ECO:0000313" key="3">
    <source>
        <dbReference type="EMBL" id="STX60965.1"/>
    </source>
</evidence>
<evidence type="ECO:0000313" key="5">
    <source>
        <dbReference type="Proteomes" id="UP000255066"/>
    </source>
</evidence>
<reference evidence="3 5" key="2">
    <citation type="submission" date="2018-06" db="EMBL/GenBank/DDBJ databases">
        <authorList>
            <consortium name="Pathogen Informatics"/>
            <person name="Doyle S."/>
        </authorList>
    </citation>
    <scope>NUCLEOTIDE SEQUENCE [LARGE SCALE GENOMIC DNA]</scope>
    <source>
        <strain evidence="3 5">NCTC12437</strain>
    </source>
</reference>
<keyword evidence="4" id="KW-1185">Reference proteome</keyword>
<dbReference type="EMBL" id="LNXT01000023">
    <property type="protein sequence ID" value="KTC71399.1"/>
    <property type="molecule type" value="Genomic_DNA"/>
</dbReference>
<evidence type="ECO:0000313" key="4">
    <source>
        <dbReference type="Proteomes" id="UP000054735"/>
    </source>
</evidence>
<dbReference type="STRING" id="28083.Lbir_1737"/>
<dbReference type="Pfam" id="PF13333">
    <property type="entry name" value="rve_2"/>
    <property type="match status" value="1"/>
</dbReference>